<dbReference type="InterPro" id="IPR036519">
    <property type="entry name" value="UPF0058_sf"/>
</dbReference>
<keyword evidence="2" id="KW-1185">Reference proteome</keyword>
<dbReference type="Gene3D" id="1.20.1270.110">
    <property type="entry name" value="Uncharacterised protein family UPF0058"/>
    <property type="match status" value="1"/>
</dbReference>
<name>A0A483CRD9_9EURY</name>
<protein>
    <submittedName>
        <fullName evidence="1">Metal-binding protein</fullName>
    </submittedName>
</protein>
<dbReference type="OrthoDB" id="177623at2157"/>
<dbReference type="AlphaFoldDB" id="A0A483CRD9"/>
<dbReference type="Pfam" id="PF01893">
    <property type="entry name" value="UPF0058"/>
    <property type="match status" value="1"/>
</dbReference>
<reference evidence="1 2" key="1">
    <citation type="submission" date="2017-11" db="EMBL/GenBank/DDBJ databases">
        <title>Isolation and Characterization of Methanofollis Species from Methane Seep Offshore SW Taiwan.</title>
        <authorList>
            <person name="Teng N.-H."/>
            <person name="Lai M.-C."/>
            <person name="Chen S.-C."/>
        </authorList>
    </citation>
    <scope>NUCLEOTIDE SEQUENCE [LARGE SCALE GENOMIC DNA]</scope>
    <source>
        <strain evidence="1 2">FWC-SCC2</strain>
    </source>
</reference>
<dbReference type="RefSeq" id="WP_130646564.1">
    <property type="nucleotide sequence ID" value="NZ_PGCL01000002.1"/>
</dbReference>
<accession>A0A483CRD9</accession>
<evidence type="ECO:0000313" key="2">
    <source>
        <dbReference type="Proteomes" id="UP000292580"/>
    </source>
</evidence>
<dbReference type="Proteomes" id="UP000292580">
    <property type="component" value="Unassembled WGS sequence"/>
</dbReference>
<dbReference type="InterPro" id="IPR002753">
    <property type="entry name" value="UPF0058"/>
</dbReference>
<dbReference type="PANTHER" id="PTHR42203">
    <property type="entry name" value="UPF0058 PROTEIN MJ1205"/>
    <property type="match status" value="1"/>
</dbReference>
<organism evidence="1 2">
    <name type="scientific">Methanofollis fontis</name>
    <dbReference type="NCBI Taxonomy" id="2052832"/>
    <lineage>
        <taxon>Archaea</taxon>
        <taxon>Methanobacteriati</taxon>
        <taxon>Methanobacteriota</taxon>
        <taxon>Stenosarchaea group</taxon>
        <taxon>Methanomicrobia</taxon>
        <taxon>Methanomicrobiales</taxon>
        <taxon>Methanomicrobiaceae</taxon>
        <taxon>Methanofollis</taxon>
    </lineage>
</organism>
<sequence length="95" mass="11240">MHKEELITLHQILVEIKDYFEMMNPELKFPQYYALKINPSQIHKSKLEHKHAIFVLGQELANAMKDIEFTGSARISARMKDLAERTEKELERNIE</sequence>
<evidence type="ECO:0000313" key="1">
    <source>
        <dbReference type="EMBL" id="TAJ44761.1"/>
    </source>
</evidence>
<dbReference type="SUPFAM" id="SSF140371">
    <property type="entry name" value="Vng1086c-like"/>
    <property type="match status" value="1"/>
</dbReference>
<dbReference type="PANTHER" id="PTHR42203:SF2">
    <property type="entry name" value="UPF0058 PROTEIN MJ1205"/>
    <property type="match status" value="1"/>
</dbReference>
<comment type="caution">
    <text evidence="1">The sequence shown here is derived from an EMBL/GenBank/DDBJ whole genome shotgun (WGS) entry which is preliminary data.</text>
</comment>
<gene>
    <name evidence="1" type="ORF">CUJ86_05550</name>
</gene>
<dbReference type="EMBL" id="PGCL01000002">
    <property type="protein sequence ID" value="TAJ44761.1"/>
    <property type="molecule type" value="Genomic_DNA"/>
</dbReference>
<proteinExistence type="predicted"/>